<evidence type="ECO:0000313" key="2">
    <source>
        <dbReference type="EMBL" id="MBB4923124.1"/>
    </source>
</evidence>
<name>A0A7W7R0K1_KITKI</name>
<protein>
    <submittedName>
        <fullName evidence="2">Uncharacterized protein</fullName>
    </submittedName>
</protein>
<dbReference type="EMBL" id="JACHJV010000001">
    <property type="protein sequence ID" value="MBB4923124.1"/>
    <property type="molecule type" value="Genomic_DNA"/>
</dbReference>
<organism evidence="2 3">
    <name type="scientific">Kitasatospora kifunensis</name>
    <name type="common">Streptomyces kifunensis</name>
    <dbReference type="NCBI Taxonomy" id="58351"/>
    <lineage>
        <taxon>Bacteria</taxon>
        <taxon>Bacillati</taxon>
        <taxon>Actinomycetota</taxon>
        <taxon>Actinomycetes</taxon>
        <taxon>Kitasatosporales</taxon>
        <taxon>Streptomycetaceae</taxon>
        <taxon>Kitasatospora</taxon>
    </lineage>
</organism>
<feature type="region of interest" description="Disordered" evidence="1">
    <location>
        <begin position="1"/>
        <end position="21"/>
    </location>
</feature>
<dbReference type="AlphaFoldDB" id="A0A7W7R0K1"/>
<keyword evidence="3" id="KW-1185">Reference proteome</keyword>
<reference evidence="2 3" key="1">
    <citation type="submission" date="2020-08" db="EMBL/GenBank/DDBJ databases">
        <title>Sequencing the genomes of 1000 actinobacteria strains.</title>
        <authorList>
            <person name="Klenk H.-P."/>
        </authorList>
    </citation>
    <scope>NUCLEOTIDE SEQUENCE [LARGE SCALE GENOMIC DNA]</scope>
    <source>
        <strain evidence="2 3">DSM 41654</strain>
    </source>
</reference>
<evidence type="ECO:0000256" key="1">
    <source>
        <dbReference type="SAM" id="MobiDB-lite"/>
    </source>
</evidence>
<sequence>MNDDADRDAGLDAEVDAGWDTELDEEDAQLIAERGRVDSPPTAAELTVPALSRFLVKIAESSTAAEYQSRLRAVLGAALDHTVAGLDLDYLEDPEALDPDRTVRPMPQWFEAISGEGSAPADAAADAARDAAPEFARLGAERFTAAGHGVGRRLAGWLERFDWDNTFRTWEWWDVTRTDERTVSIWVNAHGEDFFACEELRWAAYTAGAVQVTGPDLVNAETWLAERAE</sequence>
<gene>
    <name evidence="2" type="ORF">FHR34_002117</name>
</gene>
<evidence type="ECO:0000313" key="3">
    <source>
        <dbReference type="Proteomes" id="UP000540506"/>
    </source>
</evidence>
<dbReference type="RefSeq" id="WP_184935183.1">
    <property type="nucleotide sequence ID" value="NZ_JACHJV010000001.1"/>
</dbReference>
<proteinExistence type="predicted"/>
<comment type="caution">
    <text evidence="2">The sequence shown here is derived from an EMBL/GenBank/DDBJ whole genome shotgun (WGS) entry which is preliminary data.</text>
</comment>
<accession>A0A7W7R0K1</accession>
<dbReference type="Proteomes" id="UP000540506">
    <property type="component" value="Unassembled WGS sequence"/>
</dbReference>